<accession>A0A1G6RK40</accession>
<dbReference type="GO" id="GO:0016874">
    <property type="term" value="F:ligase activity"/>
    <property type="evidence" value="ECO:0007669"/>
    <property type="project" value="UniProtKB-KW"/>
</dbReference>
<dbReference type="PANTHER" id="PTHR36932:SF1">
    <property type="entry name" value="CAPSULAR POLYSACCHARIDE BIOSYNTHESIS PROTEIN"/>
    <property type="match status" value="1"/>
</dbReference>
<dbReference type="InterPro" id="IPR000873">
    <property type="entry name" value="AMP-dep_synth/lig_dom"/>
</dbReference>
<dbReference type="InterPro" id="IPR042099">
    <property type="entry name" value="ANL_N_sf"/>
</dbReference>
<dbReference type="SUPFAM" id="SSF56801">
    <property type="entry name" value="Acetyl-CoA synthetase-like"/>
    <property type="match status" value="1"/>
</dbReference>
<gene>
    <name evidence="2" type="ORF">SAMN05216323_107514</name>
</gene>
<evidence type="ECO:0000313" key="3">
    <source>
        <dbReference type="Proteomes" id="UP000199452"/>
    </source>
</evidence>
<reference evidence="2 3" key="1">
    <citation type="submission" date="2016-09" db="EMBL/GenBank/DDBJ databases">
        <authorList>
            <person name="Capua I."/>
            <person name="De Benedictis P."/>
            <person name="Joannis T."/>
            <person name="Lombin L.H."/>
            <person name="Cattoli G."/>
        </authorList>
    </citation>
    <scope>NUCLEOTIDE SEQUENCE [LARGE SCALE GENOMIC DNA]</scope>
    <source>
        <strain evidence="2 3">A7P-90m</strain>
    </source>
</reference>
<dbReference type="STRING" id="1640674.SAMN05216323_107514"/>
<sequence>MGGNKKPVVSLSDQERFPEINDLSFLMQMKQDELAPLFNFQSGDRLNSEKLELVNQYALRIRSSKKFWEKDQLPDWLDDYLLKCKRTVPYYNSRPKSLYDQPTIDRSIVRSTPWQFVSSELNLEDLLVYQTSGTTGAAMDVLFDPVSQACWLPQLQSILDLYGINLDSRPDNVTIALVCSQKSTLTYASLSTYLKSSGVLKININPSDWKVPAHRIQYLEKYNPQILTGDPFAFMDLLALKPRITPKALVSSAMKLTEGIRKKLEEYFACPIIDTYSLTECRMIAFAENNRHRAIRPELYLEVFDKDKDILLPYGERGELVITGGNNPFLPLIRYRTGDFCQLEIENGIPFIVDLEARTPVAFYKKNHYCPTKL</sequence>
<evidence type="ECO:0000259" key="1">
    <source>
        <dbReference type="Pfam" id="PF00501"/>
    </source>
</evidence>
<proteinExistence type="predicted"/>
<protein>
    <submittedName>
        <fullName evidence="2">Phenylacetate-CoA ligase</fullName>
    </submittedName>
</protein>
<organism evidence="2 3">
    <name type="scientific">Williamwhitmania taraxaci</name>
    <dbReference type="NCBI Taxonomy" id="1640674"/>
    <lineage>
        <taxon>Bacteria</taxon>
        <taxon>Pseudomonadati</taxon>
        <taxon>Bacteroidota</taxon>
        <taxon>Bacteroidia</taxon>
        <taxon>Bacteroidales</taxon>
        <taxon>Williamwhitmaniaceae</taxon>
        <taxon>Williamwhitmania</taxon>
    </lineage>
</organism>
<feature type="domain" description="AMP-dependent synthetase/ligase" evidence="1">
    <location>
        <begin position="188"/>
        <end position="325"/>
    </location>
</feature>
<dbReference type="EMBL" id="FMYP01000075">
    <property type="protein sequence ID" value="SDD04365.1"/>
    <property type="molecule type" value="Genomic_DNA"/>
</dbReference>
<dbReference type="AlphaFoldDB" id="A0A1G6RK40"/>
<dbReference type="PANTHER" id="PTHR36932">
    <property type="entry name" value="CAPSULAR POLYSACCHARIDE BIOSYNTHESIS PROTEIN"/>
    <property type="match status" value="1"/>
</dbReference>
<dbReference type="Gene3D" id="3.40.50.12780">
    <property type="entry name" value="N-terminal domain of ligase-like"/>
    <property type="match status" value="1"/>
</dbReference>
<keyword evidence="2" id="KW-0436">Ligase</keyword>
<keyword evidence="3" id="KW-1185">Reference proteome</keyword>
<name>A0A1G6RK40_9BACT</name>
<dbReference type="InterPro" id="IPR053158">
    <property type="entry name" value="CapK_Type1_Caps_Biosynth"/>
</dbReference>
<dbReference type="Proteomes" id="UP000199452">
    <property type="component" value="Unassembled WGS sequence"/>
</dbReference>
<dbReference type="Pfam" id="PF00501">
    <property type="entry name" value="AMP-binding"/>
    <property type="match status" value="1"/>
</dbReference>
<evidence type="ECO:0000313" key="2">
    <source>
        <dbReference type="EMBL" id="SDD04365.1"/>
    </source>
</evidence>